<name>A0A411PEW1_9GAMM</name>
<feature type="transmembrane region" description="Helical" evidence="1">
    <location>
        <begin position="40"/>
        <end position="60"/>
    </location>
</feature>
<dbReference type="Proteomes" id="UP000291106">
    <property type="component" value="Chromosome"/>
</dbReference>
<evidence type="ECO:0008006" key="4">
    <source>
        <dbReference type="Google" id="ProtNLM"/>
    </source>
</evidence>
<dbReference type="KEGG" id="smai:EXU30_05020"/>
<keyword evidence="3" id="KW-1185">Reference proteome</keyword>
<organism evidence="2 3">
    <name type="scientific">Shewanella maritima</name>
    <dbReference type="NCBI Taxonomy" id="2520507"/>
    <lineage>
        <taxon>Bacteria</taxon>
        <taxon>Pseudomonadati</taxon>
        <taxon>Pseudomonadota</taxon>
        <taxon>Gammaproteobacteria</taxon>
        <taxon>Alteromonadales</taxon>
        <taxon>Shewanellaceae</taxon>
        <taxon>Shewanella</taxon>
    </lineage>
</organism>
<keyword evidence="1" id="KW-1133">Transmembrane helix</keyword>
<evidence type="ECO:0000256" key="1">
    <source>
        <dbReference type="SAM" id="Phobius"/>
    </source>
</evidence>
<keyword evidence="1" id="KW-0472">Membrane</keyword>
<reference evidence="2 3" key="1">
    <citation type="submission" date="2019-02" db="EMBL/GenBank/DDBJ databases">
        <title>Shewanella sp. D4-2 isolated from Dokdo Island.</title>
        <authorList>
            <person name="Baek K."/>
        </authorList>
    </citation>
    <scope>NUCLEOTIDE SEQUENCE [LARGE SCALE GENOMIC DNA]</scope>
    <source>
        <strain evidence="2 3">D4-2</strain>
    </source>
</reference>
<feature type="transmembrane region" description="Helical" evidence="1">
    <location>
        <begin position="111"/>
        <end position="131"/>
    </location>
</feature>
<feature type="transmembrane region" description="Helical" evidence="1">
    <location>
        <begin position="192"/>
        <end position="215"/>
    </location>
</feature>
<feature type="transmembrane region" description="Helical" evidence="1">
    <location>
        <begin position="6"/>
        <end position="28"/>
    </location>
</feature>
<dbReference type="OrthoDB" id="7061450at2"/>
<sequence>MSDILLITGPILLVDVLNPVLLAFMVYAAGTSRPVAHSMAILIGHTLAYFAAGVLLAPMLESISGRLNNPLPIDYVISLVIGALLLYLALKKPAEQGDKPQESGELTPMKAFGYGAVLNFVGMPFALPYFALVNQLIKEQLTQIEMLLVLVGYNLAYAVPFLLIPLILVFMKDNSAALLQRINQKVDKASQVIMPLMLGGIGALFVVDALMYILLGEGLL</sequence>
<keyword evidence="1" id="KW-0812">Transmembrane</keyword>
<protein>
    <recommendedName>
        <fullName evidence="4">LysE family translocator</fullName>
    </recommendedName>
</protein>
<dbReference type="AlphaFoldDB" id="A0A411PEW1"/>
<dbReference type="EMBL" id="CP036200">
    <property type="protein sequence ID" value="QBF82136.1"/>
    <property type="molecule type" value="Genomic_DNA"/>
</dbReference>
<dbReference type="InterPro" id="IPR021315">
    <property type="entry name" value="Gap/Sap"/>
</dbReference>
<dbReference type="RefSeq" id="WP_130598109.1">
    <property type="nucleotide sequence ID" value="NZ_CP036200.1"/>
</dbReference>
<accession>A0A411PEW1</accession>
<feature type="transmembrane region" description="Helical" evidence="1">
    <location>
        <begin position="151"/>
        <end position="171"/>
    </location>
</feature>
<proteinExistence type="predicted"/>
<evidence type="ECO:0000313" key="3">
    <source>
        <dbReference type="Proteomes" id="UP000291106"/>
    </source>
</evidence>
<evidence type="ECO:0000313" key="2">
    <source>
        <dbReference type="EMBL" id="QBF82136.1"/>
    </source>
</evidence>
<gene>
    <name evidence="2" type="ORF">EXU30_05020</name>
</gene>
<feature type="transmembrane region" description="Helical" evidence="1">
    <location>
        <begin position="72"/>
        <end position="90"/>
    </location>
</feature>
<dbReference type="Pfam" id="PF11139">
    <property type="entry name" value="SfLAP"/>
    <property type="match status" value="1"/>
</dbReference>